<dbReference type="InterPro" id="IPR013766">
    <property type="entry name" value="Thioredoxin_domain"/>
</dbReference>
<dbReference type="GO" id="GO:0008379">
    <property type="term" value="F:thioredoxin peroxidase activity"/>
    <property type="evidence" value="ECO:0007669"/>
    <property type="project" value="TreeGrafter"/>
</dbReference>
<reference evidence="12" key="1">
    <citation type="submission" date="2019-08" db="EMBL/GenBank/DDBJ databases">
        <authorList>
            <person name="Kucharzyk K."/>
            <person name="Murdoch R.W."/>
            <person name="Higgins S."/>
            <person name="Loffler F."/>
        </authorList>
    </citation>
    <scope>NUCLEOTIDE SEQUENCE</scope>
</reference>
<evidence type="ECO:0000259" key="11">
    <source>
        <dbReference type="PROSITE" id="PS51352"/>
    </source>
</evidence>
<dbReference type="EC" id="1.11.1.24" evidence="2"/>
<dbReference type="Pfam" id="PF00578">
    <property type="entry name" value="AhpC-TSA"/>
    <property type="match status" value="1"/>
</dbReference>
<dbReference type="CDD" id="cd03017">
    <property type="entry name" value="PRX_BCP"/>
    <property type="match status" value="1"/>
</dbReference>
<comment type="caution">
    <text evidence="12">The sequence shown here is derived from an EMBL/GenBank/DDBJ whole genome shotgun (WGS) entry which is preliminary data.</text>
</comment>
<accession>A0A645JIG4</accession>
<proteinExistence type="inferred from homology"/>
<keyword evidence="3 12" id="KW-0575">Peroxidase</keyword>
<gene>
    <name evidence="12" type="primary">bcp_39</name>
    <name evidence="12" type="ORF">SDC9_211227</name>
</gene>
<dbReference type="PROSITE" id="PS51352">
    <property type="entry name" value="THIOREDOXIN_2"/>
    <property type="match status" value="1"/>
</dbReference>
<dbReference type="SUPFAM" id="SSF52833">
    <property type="entry name" value="Thioredoxin-like"/>
    <property type="match status" value="1"/>
</dbReference>
<keyword evidence="6" id="KW-1015">Disulfide bond</keyword>
<dbReference type="AlphaFoldDB" id="A0A645JIG4"/>
<evidence type="ECO:0000256" key="6">
    <source>
        <dbReference type="ARBA" id="ARBA00023157"/>
    </source>
</evidence>
<dbReference type="PANTHER" id="PTHR42801:SF4">
    <property type="entry name" value="AHPC_TSA FAMILY PROTEIN"/>
    <property type="match status" value="1"/>
</dbReference>
<name>A0A645JIG4_9ZZZZ</name>
<evidence type="ECO:0000256" key="8">
    <source>
        <dbReference type="ARBA" id="ARBA00032824"/>
    </source>
</evidence>
<dbReference type="PIRSF" id="PIRSF000239">
    <property type="entry name" value="AHPC"/>
    <property type="match status" value="1"/>
</dbReference>
<evidence type="ECO:0000313" key="12">
    <source>
        <dbReference type="EMBL" id="MPN63468.1"/>
    </source>
</evidence>
<dbReference type="Gene3D" id="3.40.30.10">
    <property type="entry name" value="Glutaredoxin"/>
    <property type="match status" value="1"/>
</dbReference>
<comment type="subunit">
    <text evidence="1">Monomer.</text>
</comment>
<evidence type="ECO:0000256" key="5">
    <source>
        <dbReference type="ARBA" id="ARBA00023002"/>
    </source>
</evidence>
<keyword evidence="4" id="KW-0049">Antioxidant</keyword>
<dbReference type="InterPro" id="IPR036249">
    <property type="entry name" value="Thioredoxin-like_sf"/>
</dbReference>
<dbReference type="InterPro" id="IPR050924">
    <property type="entry name" value="Peroxiredoxin_BCP/PrxQ"/>
</dbReference>
<keyword evidence="5 12" id="KW-0560">Oxidoreductase</keyword>
<dbReference type="InterPro" id="IPR000866">
    <property type="entry name" value="AhpC/TSA"/>
</dbReference>
<keyword evidence="7" id="KW-0676">Redox-active center</keyword>
<protein>
    <recommendedName>
        <fullName evidence="2">thioredoxin-dependent peroxiredoxin</fullName>
        <ecNumber evidence="2">1.11.1.24</ecNumber>
    </recommendedName>
    <alternativeName>
        <fullName evidence="8">Thioredoxin peroxidase</fullName>
    </alternativeName>
</protein>
<evidence type="ECO:0000256" key="3">
    <source>
        <dbReference type="ARBA" id="ARBA00022559"/>
    </source>
</evidence>
<dbReference type="InterPro" id="IPR024706">
    <property type="entry name" value="Peroxiredoxin_AhpC-typ"/>
</dbReference>
<dbReference type="PANTHER" id="PTHR42801">
    <property type="entry name" value="THIOREDOXIN-DEPENDENT PEROXIDE REDUCTASE"/>
    <property type="match status" value="1"/>
</dbReference>
<evidence type="ECO:0000256" key="9">
    <source>
        <dbReference type="ARBA" id="ARBA00038489"/>
    </source>
</evidence>
<sequence>MPDFSLAAADGSTVSLNQLKGKKVVLYFYPKDNTPACSAQAKAFSDASKEISELGTVILGISRDSISSHVKFIAKLNLPFLLLSDPNEVVCQLYNVIKGKNMYGKKVRGIERSTFIINEQGILIHEFRKVKVAVHIGEVLSVLKKLS</sequence>
<comment type="catalytic activity">
    <reaction evidence="10">
        <text>a hydroperoxide + [thioredoxin]-dithiol = an alcohol + [thioredoxin]-disulfide + H2O</text>
        <dbReference type="Rhea" id="RHEA:62620"/>
        <dbReference type="Rhea" id="RHEA-COMP:10698"/>
        <dbReference type="Rhea" id="RHEA-COMP:10700"/>
        <dbReference type="ChEBI" id="CHEBI:15377"/>
        <dbReference type="ChEBI" id="CHEBI:29950"/>
        <dbReference type="ChEBI" id="CHEBI:30879"/>
        <dbReference type="ChEBI" id="CHEBI:35924"/>
        <dbReference type="ChEBI" id="CHEBI:50058"/>
        <dbReference type="EC" id="1.11.1.24"/>
    </reaction>
</comment>
<evidence type="ECO:0000256" key="2">
    <source>
        <dbReference type="ARBA" id="ARBA00013017"/>
    </source>
</evidence>
<organism evidence="12">
    <name type="scientific">bioreactor metagenome</name>
    <dbReference type="NCBI Taxonomy" id="1076179"/>
    <lineage>
        <taxon>unclassified sequences</taxon>
        <taxon>metagenomes</taxon>
        <taxon>ecological metagenomes</taxon>
    </lineage>
</organism>
<dbReference type="FunFam" id="3.40.30.10:FF:000007">
    <property type="entry name" value="Thioredoxin-dependent thiol peroxidase"/>
    <property type="match status" value="1"/>
</dbReference>
<dbReference type="EMBL" id="VSSQ01142948">
    <property type="protein sequence ID" value="MPN63468.1"/>
    <property type="molecule type" value="Genomic_DNA"/>
</dbReference>
<evidence type="ECO:0000256" key="4">
    <source>
        <dbReference type="ARBA" id="ARBA00022862"/>
    </source>
</evidence>
<dbReference type="GO" id="GO:0034599">
    <property type="term" value="P:cellular response to oxidative stress"/>
    <property type="evidence" value="ECO:0007669"/>
    <property type="project" value="TreeGrafter"/>
</dbReference>
<feature type="domain" description="Thioredoxin" evidence="11">
    <location>
        <begin position="1"/>
        <end position="147"/>
    </location>
</feature>
<dbReference type="GO" id="GO:0005737">
    <property type="term" value="C:cytoplasm"/>
    <property type="evidence" value="ECO:0007669"/>
    <property type="project" value="TreeGrafter"/>
</dbReference>
<dbReference type="GO" id="GO:0045454">
    <property type="term" value="P:cell redox homeostasis"/>
    <property type="evidence" value="ECO:0007669"/>
    <property type="project" value="TreeGrafter"/>
</dbReference>
<evidence type="ECO:0000256" key="1">
    <source>
        <dbReference type="ARBA" id="ARBA00011245"/>
    </source>
</evidence>
<evidence type="ECO:0000256" key="7">
    <source>
        <dbReference type="ARBA" id="ARBA00023284"/>
    </source>
</evidence>
<evidence type="ECO:0000256" key="10">
    <source>
        <dbReference type="ARBA" id="ARBA00049091"/>
    </source>
</evidence>
<comment type="similarity">
    <text evidence="9">Belongs to the peroxiredoxin family. BCP/PrxQ subfamily.</text>
</comment>